<dbReference type="InterPro" id="IPR036388">
    <property type="entry name" value="WH-like_DNA-bd_sf"/>
</dbReference>
<dbReference type="Proteomes" id="UP000253606">
    <property type="component" value="Chromosome"/>
</dbReference>
<protein>
    <recommendedName>
        <fullName evidence="3">Helix-turn-helix domain-containing protein</fullName>
    </recommendedName>
</protein>
<organism evidence="1 2">
    <name type="scientific">Acidisarcina polymorpha</name>
    <dbReference type="NCBI Taxonomy" id="2211140"/>
    <lineage>
        <taxon>Bacteria</taxon>
        <taxon>Pseudomonadati</taxon>
        <taxon>Acidobacteriota</taxon>
        <taxon>Terriglobia</taxon>
        <taxon>Terriglobales</taxon>
        <taxon>Acidobacteriaceae</taxon>
        <taxon>Acidisarcina</taxon>
    </lineage>
</organism>
<dbReference type="Pfam" id="PF13730">
    <property type="entry name" value="HTH_36"/>
    <property type="match status" value="1"/>
</dbReference>
<evidence type="ECO:0008006" key="3">
    <source>
        <dbReference type="Google" id="ProtNLM"/>
    </source>
</evidence>
<proteinExistence type="predicted"/>
<dbReference type="OrthoDB" id="7569486at2"/>
<dbReference type="AlphaFoldDB" id="A0A2Z5G663"/>
<accession>A0A2Z5G663</accession>
<evidence type="ECO:0000313" key="1">
    <source>
        <dbReference type="EMBL" id="AXC14459.1"/>
    </source>
</evidence>
<name>A0A2Z5G663_9BACT</name>
<dbReference type="Gene3D" id="1.10.10.10">
    <property type="entry name" value="Winged helix-like DNA-binding domain superfamily/Winged helix DNA-binding domain"/>
    <property type="match status" value="1"/>
</dbReference>
<dbReference type="EMBL" id="CP030840">
    <property type="protein sequence ID" value="AXC14459.1"/>
    <property type="molecule type" value="Genomic_DNA"/>
</dbReference>
<sequence>MRLVLDSYILDVLMRDLTEHEKRPSAFLVYLHVCRHSLAAGQRTVTLSHQQLAEGTGLSKSAVQGAVRLLKRRKLLSASMRNPTATPIYRVERPWARRKQG</sequence>
<evidence type="ECO:0000313" key="2">
    <source>
        <dbReference type="Proteomes" id="UP000253606"/>
    </source>
</evidence>
<gene>
    <name evidence="1" type="ORF">ACPOL_5205</name>
</gene>
<dbReference type="RefSeq" id="WP_114209228.1">
    <property type="nucleotide sequence ID" value="NZ_CP030840.1"/>
</dbReference>
<reference evidence="1 2" key="1">
    <citation type="journal article" date="2018" name="Front. Microbiol.">
        <title>Hydrolytic Capabilities as a Key to Environmental Success: Chitinolytic and Cellulolytic Acidobacteria From Acidic Sub-arctic Soils and Boreal Peatlands.</title>
        <authorList>
            <person name="Belova S.E."/>
            <person name="Ravin N.V."/>
            <person name="Pankratov T.A."/>
            <person name="Rakitin A.L."/>
            <person name="Ivanova A.A."/>
            <person name="Beletsky A.V."/>
            <person name="Mardanov A.V."/>
            <person name="Sinninghe Damste J.S."/>
            <person name="Dedysh S.N."/>
        </authorList>
    </citation>
    <scope>NUCLEOTIDE SEQUENCE [LARGE SCALE GENOMIC DNA]</scope>
    <source>
        <strain evidence="1 2">SBC82</strain>
    </source>
</reference>
<dbReference type="KEGG" id="abas:ACPOL_5205"/>
<keyword evidence="2" id="KW-1185">Reference proteome</keyword>